<evidence type="ECO:0000313" key="3">
    <source>
        <dbReference type="Proteomes" id="UP001203297"/>
    </source>
</evidence>
<feature type="compositionally biased region" description="Low complexity" evidence="1">
    <location>
        <begin position="644"/>
        <end position="658"/>
    </location>
</feature>
<accession>A0AAD4MDB1</accession>
<feature type="region of interest" description="Disordered" evidence="1">
    <location>
        <begin position="759"/>
        <end position="786"/>
    </location>
</feature>
<feature type="compositionally biased region" description="Basic and acidic residues" evidence="1">
    <location>
        <begin position="775"/>
        <end position="786"/>
    </location>
</feature>
<dbReference type="AlphaFoldDB" id="A0AAD4MDB1"/>
<feature type="region of interest" description="Disordered" evidence="1">
    <location>
        <begin position="678"/>
        <end position="710"/>
    </location>
</feature>
<dbReference type="EMBL" id="WTXG01000001">
    <property type="protein sequence ID" value="KAI0308286.1"/>
    <property type="molecule type" value="Genomic_DNA"/>
</dbReference>
<dbReference type="Proteomes" id="UP001203297">
    <property type="component" value="Unassembled WGS sequence"/>
</dbReference>
<feature type="compositionally biased region" description="Polar residues" evidence="1">
    <location>
        <begin position="507"/>
        <end position="518"/>
    </location>
</feature>
<feature type="compositionally biased region" description="Polar residues" evidence="1">
    <location>
        <begin position="406"/>
        <end position="415"/>
    </location>
</feature>
<evidence type="ECO:0000313" key="2">
    <source>
        <dbReference type="EMBL" id="KAI0308286.1"/>
    </source>
</evidence>
<feature type="region of interest" description="Disordered" evidence="1">
    <location>
        <begin position="119"/>
        <end position="200"/>
    </location>
</feature>
<feature type="compositionally biased region" description="Low complexity" evidence="1">
    <location>
        <begin position="119"/>
        <end position="137"/>
    </location>
</feature>
<feature type="region of interest" description="Disordered" evidence="1">
    <location>
        <begin position="217"/>
        <end position="274"/>
    </location>
</feature>
<protein>
    <submittedName>
        <fullName evidence="2">Uncharacterized protein</fullName>
    </submittedName>
</protein>
<feature type="compositionally biased region" description="Basic residues" evidence="1">
    <location>
        <begin position="177"/>
        <end position="188"/>
    </location>
</feature>
<feature type="region of interest" description="Disordered" evidence="1">
    <location>
        <begin position="406"/>
        <end position="663"/>
    </location>
</feature>
<gene>
    <name evidence="2" type="ORF">B0F90DRAFT_1665120</name>
</gene>
<sequence>MASGAIYPPSTALATWEYPTGYPHDDYRPEYAPLASSRPLPRYTQYQQAYQTPPHGGAAGNFFLIPFVFWLGPSSRLCPSVRHHLRSFRSRTFLPRRHNERLSAPQSFYFVPPSALSSASTSDSSASTSSVTWTSSAPRTPGRSSDNVHDRLNPPFHSIPATEAPVTLPDEGQLHPHNAKPRPKRRSVHAAEPANRHADATAVVIPSVVEHPLMHEDGAPHLMSSSMPSSIPPPPGPPERPKDGRRRTSSRPNPPDLDSIDELDETNPHGFNLHHRGPYEAIAAILNETNPIDSPLLRVKGIQQQVSANALLHPSRRSQVRILKSTRVYFHAPLECAKCQPFVSELATGANTPKFYVPTDAPASLSLERIPATYPPDHYTHSAPIPADPSTVGYDAVSARSPLRRNQTLPASSSAHALPEQSYHIPPPARPEAHAYKGSYPADSNIYRPHTPPLPVEGQNIAPSQWPDQRQMSQMSRHAPEPLYNSQPPHPHPTQSTARSAKRHSAYPNTFNNTQLPSQPEPVASAVFPEAPPTPDLDQRLSRTLYLTNPDEIPGSPDHRLRTLSLPPAPESVYPSRELRYGGQPPLAILRGTASEETSHRSRRSPPRSSPPAASTHHHQGMPQRYEPPSQTLAAMNGQRVGHAASVTSASSSHMSSSLVPRHIPKRLVMPTPLASTTENTLPMARSGGTGTTLASSRTNGGQPGHLLRKRSAPTVVPPSQRAPAPAPPQTVNRGVLALFGFGKGSKPTVHEVRMTERPKRVINVNEKQQPRVRTQQEPRKLSKRR</sequence>
<reference evidence="2" key="1">
    <citation type="journal article" date="2022" name="New Phytol.">
        <title>Evolutionary transition to the ectomycorrhizal habit in the genomes of a hyperdiverse lineage of mushroom-forming fungi.</title>
        <authorList>
            <person name="Looney B."/>
            <person name="Miyauchi S."/>
            <person name="Morin E."/>
            <person name="Drula E."/>
            <person name="Courty P.E."/>
            <person name="Kohler A."/>
            <person name="Kuo A."/>
            <person name="LaButti K."/>
            <person name="Pangilinan J."/>
            <person name="Lipzen A."/>
            <person name="Riley R."/>
            <person name="Andreopoulos W."/>
            <person name="He G."/>
            <person name="Johnson J."/>
            <person name="Nolan M."/>
            <person name="Tritt A."/>
            <person name="Barry K.W."/>
            <person name="Grigoriev I.V."/>
            <person name="Nagy L.G."/>
            <person name="Hibbett D."/>
            <person name="Henrissat B."/>
            <person name="Matheny P.B."/>
            <person name="Labbe J."/>
            <person name="Martin F.M."/>
        </authorList>
    </citation>
    <scope>NUCLEOTIDE SEQUENCE</scope>
    <source>
        <strain evidence="2">BPL690</strain>
    </source>
</reference>
<feature type="compositionally biased region" description="Polar residues" evidence="1">
    <location>
        <begin position="692"/>
        <end position="701"/>
    </location>
</feature>
<organism evidence="2 3">
    <name type="scientific">Multifurca ochricompacta</name>
    <dbReference type="NCBI Taxonomy" id="376703"/>
    <lineage>
        <taxon>Eukaryota</taxon>
        <taxon>Fungi</taxon>
        <taxon>Dikarya</taxon>
        <taxon>Basidiomycota</taxon>
        <taxon>Agaricomycotina</taxon>
        <taxon>Agaricomycetes</taxon>
        <taxon>Russulales</taxon>
        <taxon>Russulaceae</taxon>
        <taxon>Multifurca</taxon>
    </lineage>
</organism>
<name>A0AAD4MDB1_9AGAM</name>
<feature type="compositionally biased region" description="Polar residues" evidence="1">
    <location>
        <begin position="461"/>
        <end position="476"/>
    </location>
</feature>
<keyword evidence="3" id="KW-1185">Reference proteome</keyword>
<proteinExistence type="predicted"/>
<comment type="caution">
    <text evidence="2">The sequence shown here is derived from an EMBL/GenBank/DDBJ whole genome shotgun (WGS) entry which is preliminary data.</text>
</comment>
<evidence type="ECO:0000256" key="1">
    <source>
        <dbReference type="SAM" id="MobiDB-lite"/>
    </source>
</evidence>